<dbReference type="AlphaFoldDB" id="A0A6A6Q6F3"/>
<feature type="compositionally biased region" description="Basic and acidic residues" evidence="1">
    <location>
        <begin position="107"/>
        <end position="123"/>
    </location>
</feature>
<gene>
    <name evidence="2" type="ORF">BDY17DRAFT_289363</name>
</gene>
<dbReference type="PANTHER" id="PTHR45615">
    <property type="entry name" value="MYOSIN HEAVY CHAIN, NON-MUSCLE"/>
    <property type="match status" value="1"/>
</dbReference>
<feature type="compositionally biased region" description="Polar residues" evidence="1">
    <location>
        <begin position="140"/>
        <end position="176"/>
    </location>
</feature>
<accession>A0A6A6Q6F3</accession>
<feature type="region of interest" description="Disordered" evidence="1">
    <location>
        <begin position="310"/>
        <end position="329"/>
    </location>
</feature>
<reference evidence="2" key="1">
    <citation type="journal article" date="2020" name="Stud. Mycol.">
        <title>101 Dothideomycetes genomes: a test case for predicting lifestyles and emergence of pathogens.</title>
        <authorList>
            <person name="Haridas S."/>
            <person name="Albert R."/>
            <person name="Binder M."/>
            <person name="Bloem J."/>
            <person name="Labutti K."/>
            <person name="Salamov A."/>
            <person name="Andreopoulos B."/>
            <person name="Baker S."/>
            <person name="Barry K."/>
            <person name="Bills G."/>
            <person name="Bluhm B."/>
            <person name="Cannon C."/>
            <person name="Castanera R."/>
            <person name="Culley D."/>
            <person name="Daum C."/>
            <person name="Ezra D."/>
            <person name="Gonzalez J."/>
            <person name="Henrissat B."/>
            <person name="Kuo A."/>
            <person name="Liang C."/>
            <person name="Lipzen A."/>
            <person name="Lutzoni F."/>
            <person name="Magnuson J."/>
            <person name="Mondo S."/>
            <person name="Nolan M."/>
            <person name="Ohm R."/>
            <person name="Pangilinan J."/>
            <person name="Park H.-J."/>
            <person name="Ramirez L."/>
            <person name="Alfaro M."/>
            <person name="Sun H."/>
            <person name="Tritt A."/>
            <person name="Yoshinaga Y."/>
            <person name="Zwiers L.-H."/>
            <person name="Turgeon B."/>
            <person name="Goodwin S."/>
            <person name="Spatafora J."/>
            <person name="Crous P."/>
            <person name="Grigoriev I."/>
        </authorList>
    </citation>
    <scope>NUCLEOTIDE SEQUENCE</scope>
    <source>
        <strain evidence="2">CBS 113389</strain>
    </source>
</reference>
<dbReference type="Pfam" id="PF12709">
    <property type="entry name" value="Fungal_TACC"/>
    <property type="match status" value="1"/>
</dbReference>
<dbReference type="GeneID" id="54473353"/>
<dbReference type="InterPro" id="IPR024312">
    <property type="entry name" value="TACC_fungi"/>
</dbReference>
<dbReference type="Proteomes" id="UP000799767">
    <property type="component" value="Unassembled WGS sequence"/>
</dbReference>
<name>A0A6A6Q6F3_9PEZI</name>
<feature type="compositionally biased region" description="Low complexity" evidence="1">
    <location>
        <begin position="310"/>
        <end position="322"/>
    </location>
</feature>
<feature type="compositionally biased region" description="Basic and acidic residues" evidence="1">
    <location>
        <begin position="1"/>
        <end position="11"/>
    </location>
</feature>
<evidence type="ECO:0000313" key="3">
    <source>
        <dbReference type="Proteomes" id="UP000799767"/>
    </source>
</evidence>
<dbReference type="EMBL" id="MU001631">
    <property type="protein sequence ID" value="KAF2487651.1"/>
    <property type="molecule type" value="Genomic_DNA"/>
</dbReference>
<feature type="region of interest" description="Disordered" evidence="1">
    <location>
        <begin position="218"/>
        <end position="271"/>
    </location>
</feature>
<feature type="compositionally biased region" description="Basic and acidic residues" evidence="1">
    <location>
        <begin position="533"/>
        <end position="542"/>
    </location>
</feature>
<feature type="region of interest" description="Disordered" evidence="1">
    <location>
        <begin position="1"/>
        <end position="176"/>
    </location>
</feature>
<dbReference type="OrthoDB" id="5367584at2759"/>
<protein>
    <submittedName>
        <fullName evidence="2">Uncharacterized protein</fullName>
    </submittedName>
</protein>
<dbReference type="RefSeq" id="XP_033594220.1">
    <property type="nucleotide sequence ID" value="XM_033732351.1"/>
</dbReference>
<proteinExistence type="predicted"/>
<feature type="region of interest" description="Disordered" evidence="1">
    <location>
        <begin position="439"/>
        <end position="466"/>
    </location>
</feature>
<feature type="region of interest" description="Disordered" evidence="1">
    <location>
        <begin position="671"/>
        <end position="736"/>
    </location>
</feature>
<evidence type="ECO:0000313" key="2">
    <source>
        <dbReference type="EMBL" id="KAF2487651.1"/>
    </source>
</evidence>
<feature type="compositionally biased region" description="Basic and acidic residues" evidence="1">
    <location>
        <begin position="549"/>
        <end position="560"/>
    </location>
</feature>
<feature type="compositionally biased region" description="Low complexity" evidence="1">
    <location>
        <begin position="571"/>
        <end position="583"/>
    </location>
</feature>
<feature type="compositionally biased region" description="Basic and acidic residues" evidence="1">
    <location>
        <begin position="223"/>
        <end position="232"/>
    </location>
</feature>
<feature type="compositionally biased region" description="Polar residues" evidence="1">
    <location>
        <begin position="561"/>
        <end position="570"/>
    </location>
</feature>
<feature type="compositionally biased region" description="Gly residues" evidence="1">
    <location>
        <begin position="687"/>
        <end position="702"/>
    </location>
</feature>
<evidence type="ECO:0000256" key="1">
    <source>
        <dbReference type="SAM" id="MobiDB-lite"/>
    </source>
</evidence>
<sequence length="736" mass="80811">MALRQSKDESHTLPARQSKMDSPSAQLVEPSMIEFDMPPSSPFVAEVDNRRSSPNKQLYAESPQHEVDTATMGSHTPVQFNMEDEKENVLEHDSTLAKMFASPNKHAAPDRSPSRADNFKSSRDSTLMPPPPPSARKVSVSPTKTPLRTSRSEAPTPRTSSRAENAERTPSQNIANFQAALDVRNAMMPATDNMYTDDTCYSTFSEIPDMTLFARLGQQSPTRRSEATRTPRADSGPTPRTSRKRSSTSRSPSPTPRRQKTPATVSKRADETGSFLIDFTQQLEGVTTNFQPTSSSRSQTESNLLQHINNQRSPNKSSSSRSHQTSTPNKNLLNLLDFELPPAPTPRSVPTITVRELESLKSSYLSQISSLKATLSGREAEVDSLKKAVGDAERRVGEAQESLREEKSKREHLEEEIESWKKRGVEFESVLQTVKEEVLNSEAEKEETNRKLEESERRADDAESRAVRAEERFADALAARMSASADGENATEDQIQRLVNAQIDAKIEAVSRELHSVYKEKHERKVATLKKSYEARSEKKTAELQTRVAELERANEDLQASKDSTFTGPISNTSTSTSTTEASLGEENSKLKSQLEAQNAAIARLECEMSASKQQQDDLQRELKQERIEKGELVAAVDEMLALQMSELPPPATPQGMRAMSVVEDFRKSISRPSLGLPTPSGLRVPGAGGSGIPGSARGNGGSLVSACPSSTAAGKSRMLANIERMGRTGSTHGAE</sequence>
<feature type="region of interest" description="Disordered" evidence="1">
    <location>
        <begin position="533"/>
        <end position="589"/>
    </location>
</feature>
<keyword evidence="3" id="KW-1185">Reference proteome</keyword>
<organism evidence="2 3">
    <name type="scientific">Neohortaea acidophila</name>
    <dbReference type="NCBI Taxonomy" id="245834"/>
    <lineage>
        <taxon>Eukaryota</taxon>
        <taxon>Fungi</taxon>
        <taxon>Dikarya</taxon>
        <taxon>Ascomycota</taxon>
        <taxon>Pezizomycotina</taxon>
        <taxon>Dothideomycetes</taxon>
        <taxon>Dothideomycetidae</taxon>
        <taxon>Mycosphaerellales</taxon>
        <taxon>Teratosphaeriaceae</taxon>
        <taxon>Neohortaea</taxon>
    </lineage>
</organism>
<dbReference type="PANTHER" id="PTHR45615:SF80">
    <property type="entry name" value="GRIP DOMAIN-CONTAINING PROTEIN"/>
    <property type="match status" value="1"/>
</dbReference>